<dbReference type="OrthoDB" id="6019202at2759"/>
<dbReference type="CDD" id="cd11877">
    <property type="entry name" value="SH3_PIX"/>
    <property type="match status" value="1"/>
</dbReference>
<reference evidence="10" key="1">
    <citation type="submission" date="2015-01" db="EMBL/GenBank/DDBJ databases">
        <title>Transcriptome Assembly of Fopius arisanus.</title>
        <authorList>
            <person name="Geib S."/>
        </authorList>
    </citation>
    <scope>NUCLEOTIDE SEQUENCE</scope>
</reference>
<feature type="domain" description="DH" evidence="9">
    <location>
        <begin position="91"/>
        <end position="270"/>
    </location>
</feature>
<gene>
    <name evidence="10" type="primary">ARHGEF7_1</name>
    <name evidence="12" type="synonym">LOC105271004</name>
    <name evidence="10" type="ORF">g.47957</name>
</gene>
<evidence type="ECO:0000256" key="6">
    <source>
        <dbReference type="SAM" id="Coils"/>
    </source>
</evidence>
<dbReference type="KEGG" id="fas:105271004"/>
<dbReference type="Pfam" id="PF07653">
    <property type="entry name" value="SH3_2"/>
    <property type="match status" value="1"/>
</dbReference>
<dbReference type="Gene3D" id="1.20.900.10">
    <property type="entry name" value="Dbl homology (DH) domain"/>
    <property type="match status" value="1"/>
</dbReference>
<dbReference type="GO" id="GO:0005085">
    <property type="term" value="F:guanyl-nucleotide exchange factor activity"/>
    <property type="evidence" value="ECO:0007669"/>
    <property type="project" value="UniProtKB-KW"/>
</dbReference>
<dbReference type="SMART" id="SM00326">
    <property type="entry name" value="SH3"/>
    <property type="match status" value="1"/>
</dbReference>
<evidence type="ECO:0000259" key="7">
    <source>
        <dbReference type="PROSITE" id="PS50002"/>
    </source>
</evidence>
<dbReference type="InterPro" id="IPR036028">
    <property type="entry name" value="SH3-like_dom_sf"/>
</dbReference>
<keyword evidence="4" id="KW-0966">Cell projection</keyword>
<feature type="domain" description="PH" evidence="8">
    <location>
        <begin position="298"/>
        <end position="395"/>
    </location>
</feature>
<dbReference type="Gene3D" id="2.30.29.30">
    <property type="entry name" value="Pleckstrin-homology domain (PH domain)/Phosphotyrosine-binding domain (PTB)"/>
    <property type="match status" value="1"/>
</dbReference>
<dbReference type="SUPFAM" id="SSF50044">
    <property type="entry name" value="SH3-domain"/>
    <property type="match status" value="1"/>
</dbReference>
<dbReference type="CTD" id="35306"/>
<dbReference type="RefSeq" id="XP_011310588.1">
    <property type="nucleotide sequence ID" value="XM_011312286.1"/>
</dbReference>
<evidence type="ECO:0000313" key="12">
    <source>
        <dbReference type="RefSeq" id="XP_011310588.1"/>
    </source>
</evidence>
<dbReference type="InterPro" id="IPR011993">
    <property type="entry name" value="PH-like_dom_sf"/>
</dbReference>
<accession>A0A9R1TKG4</accession>
<accession>A0A0C9QYY9</accession>
<dbReference type="CDD" id="cd00160">
    <property type="entry name" value="RhoGEF"/>
    <property type="match status" value="1"/>
</dbReference>
<dbReference type="GeneID" id="105271004"/>
<dbReference type="InterPro" id="IPR035899">
    <property type="entry name" value="DBL_dom_sf"/>
</dbReference>
<dbReference type="SMART" id="SM00325">
    <property type="entry name" value="RhoGEF"/>
    <property type="match status" value="1"/>
</dbReference>
<dbReference type="Pfam" id="PF00169">
    <property type="entry name" value="PH"/>
    <property type="match status" value="1"/>
</dbReference>
<dbReference type="SUPFAM" id="SSF50729">
    <property type="entry name" value="PH domain-like"/>
    <property type="match status" value="1"/>
</dbReference>
<evidence type="ECO:0000256" key="1">
    <source>
        <dbReference type="ARBA" id="ARBA00004510"/>
    </source>
</evidence>
<dbReference type="PROSITE" id="PS50003">
    <property type="entry name" value="PH_DOMAIN"/>
    <property type="match status" value="1"/>
</dbReference>
<evidence type="ECO:0000313" key="11">
    <source>
        <dbReference type="Proteomes" id="UP000694866"/>
    </source>
</evidence>
<dbReference type="GO" id="GO:0005737">
    <property type="term" value="C:cytoplasm"/>
    <property type="evidence" value="ECO:0007669"/>
    <property type="project" value="TreeGrafter"/>
</dbReference>
<dbReference type="SUPFAM" id="SSF48065">
    <property type="entry name" value="DBL homology domain (DH-domain)"/>
    <property type="match status" value="1"/>
</dbReference>
<comment type="subcellular location">
    <subcellularLocation>
        <location evidence="1">Cell projection</location>
        <location evidence="1">Lamellipodium</location>
    </subcellularLocation>
</comment>
<dbReference type="Proteomes" id="UP000694866">
    <property type="component" value="Unplaced"/>
</dbReference>
<evidence type="ECO:0000313" key="10">
    <source>
        <dbReference type="EMBL" id="JAG75664.1"/>
    </source>
</evidence>
<dbReference type="PRINTS" id="PR00452">
    <property type="entry name" value="SH3DOMAIN"/>
</dbReference>
<dbReference type="InterPro" id="IPR000219">
    <property type="entry name" value="DH_dom"/>
</dbReference>
<organism evidence="10">
    <name type="scientific">Fopius arisanus</name>
    <dbReference type="NCBI Taxonomy" id="64838"/>
    <lineage>
        <taxon>Eukaryota</taxon>
        <taxon>Metazoa</taxon>
        <taxon>Ecdysozoa</taxon>
        <taxon>Arthropoda</taxon>
        <taxon>Hexapoda</taxon>
        <taxon>Insecta</taxon>
        <taxon>Pterygota</taxon>
        <taxon>Neoptera</taxon>
        <taxon>Endopterygota</taxon>
        <taxon>Hymenoptera</taxon>
        <taxon>Apocrita</taxon>
        <taxon>Ichneumonoidea</taxon>
        <taxon>Braconidae</taxon>
        <taxon>Opiinae</taxon>
        <taxon>Fopius</taxon>
    </lineage>
</organism>
<dbReference type="PANTHER" id="PTHR46026">
    <property type="entry name" value="RHO-TYPE GUANINE NUCLEOTIDE EXCHANGE FACTOR, ISOFORM F"/>
    <property type="match status" value="1"/>
</dbReference>
<dbReference type="FunFam" id="2.30.30.40:FF:000072">
    <property type="entry name" value="Unconventional Myosin IB"/>
    <property type="match status" value="1"/>
</dbReference>
<reference evidence="12" key="2">
    <citation type="submission" date="2025-04" db="UniProtKB">
        <authorList>
            <consortium name="RefSeq"/>
        </authorList>
    </citation>
    <scope>IDENTIFICATION</scope>
    <source>
        <strain evidence="12">USDA-PBARC FA_bdor</strain>
        <tissue evidence="12">Whole organism</tissue>
    </source>
</reference>
<feature type="coiled-coil region" evidence="6">
    <location>
        <begin position="526"/>
        <end position="553"/>
    </location>
</feature>
<feature type="domain" description="SH3" evidence="7">
    <location>
        <begin position="5"/>
        <end position="64"/>
    </location>
</feature>
<evidence type="ECO:0000256" key="3">
    <source>
        <dbReference type="ARBA" id="ARBA00022658"/>
    </source>
</evidence>
<keyword evidence="2 5" id="KW-0728">SH3 domain</keyword>
<keyword evidence="6" id="KW-0175">Coiled coil</keyword>
<dbReference type="InterPro" id="IPR001849">
    <property type="entry name" value="PH_domain"/>
</dbReference>
<dbReference type="PROSITE" id="PS50010">
    <property type="entry name" value="DH_2"/>
    <property type="match status" value="1"/>
</dbReference>
<dbReference type="InterPro" id="IPR046376">
    <property type="entry name" value="PH_Cool_Pix"/>
</dbReference>
<dbReference type="SMART" id="SM00233">
    <property type="entry name" value="PH"/>
    <property type="match status" value="1"/>
</dbReference>
<protein>
    <submittedName>
        <fullName evidence="10">ARHGEF7_1 protein</fullName>
    </submittedName>
    <submittedName>
        <fullName evidence="12">Rho guanine nucleotide exchange factor 7 isoform X1</fullName>
    </submittedName>
</protein>
<evidence type="ECO:0000259" key="9">
    <source>
        <dbReference type="PROSITE" id="PS50010"/>
    </source>
</evidence>
<keyword evidence="3" id="KW-0344">Guanine-nucleotide releasing factor</keyword>
<dbReference type="PROSITE" id="PS50002">
    <property type="entry name" value="SH3"/>
    <property type="match status" value="1"/>
</dbReference>
<dbReference type="GO" id="GO:0016192">
    <property type="term" value="P:vesicle-mediated transport"/>
    <property type="evidence" value="ECO:0007669"/>
    <property type="project" value="UniProtKB-ARBA"/>
</dbReference>
<dbReference type="Pfam" id="PF00621">
    <property type="entry name" value="RhoGEF"/>
    <property type="match status" value="1"/>
</dbReference>
<evidence type="ECO:0000256" key="5">
    <source>
        <dbReference type="PROSITE-ProRule" id="PRU00192"/>
    </source>
</evidence>
<keyword evidence="11" id="KW-1185">Reference proteome</keyword>
<evidence type="ECO:0000256" key="4">
    <source>
        <dbReference type="ARBA" id="ARBA00023273"/>
    </source>
</evidence>
<dbReference type="EMBL" id="GBYB01005897">
    <property type="protein sequence ID" value="JAG75664.1"/>
    <property type="molecule type" value="Transcribed_RNA"/>
</dbReference>
<dbReference type="CDD" id="cd01225">
    <property type="entry name" value="PH_Cool_Pix"/>
    <property type="match status" value="1"/>
</dbReference>
<dbReference type="PANTHER" id="PTHR46026:SF1">
    <property type="entry name" value="RHO-TYPE GUANINE NUCLEOTIDE EXCHANGE FACTOR, ISOFORM F"/>
    <property type="match status" value="1"/>
</dbReference>
<dbReference type="AlphaFoldDB" id="A0A0C9QYY9"/>
<evidence type="ECO:0000259" key="8">
    <source>
        <dbReference type="PROSITE" id="PS50003"/>
    </source>
</evidence>
<dbReference type="InterPro" id="IPR001452">
    <property type="entry name" value="SH3_domain"/>
</dbReference>
<dbReference type="GO" id="GO:0030027">
    <property type="term" value="C:lamellipodium"/>
    <property type="evidence" value="ECO:0007669"/>
    <property type="project" value="UniProtKB-SubCell"/>
</dbReference>
<name>A0A0C9QYY9_9HYME</name>
<dbReference type="Gene3D" id="2.30.30.40">
    <property type="entry name" value="SH3 Domains"/>
    <property type="match status" value="1"/>
</dbReference>
<sequence length="582" mass="66238">MSKPDAPKLVTALFTFKGSNNDELCFRKGDVITITQTDDGGWWEGTLNDKTAWFPSNYVKECRAPDPGHSSGMSSPEKSNAELPVIHSRVNREIVLQDFVDSERANVTEIQGIVNNFLQPLEKTHLLTKEEFKQLIGNIDDIVEVHECLLLNLEAIATQGPDARVGNLFLTLAPRLQSVHLKYCSGHPQAVCIMDRYRDELNDFMEQTGAVTPGILVLTTGLSKPFRRLDKYGAILQELERHTENNHFDRGDTQRSISVYREIAEQCNYIRKQRELALQIFTSGIKGWEGEELNALGEILHVGAVTIAVGTERRDRYFVLFPMTLLVLSTSSRMSSFIYEGKLPLTGIDITLIEETEDSKIAFEISGPFIESITVLCNNREERQQWVNLLSQDQSPSGFFHSPTISHINTPSNVKHQQNLQDHHPLAEIKCWWNLASLRPAPPMYSTKNQNKSDIVNGCQSPRNTNERTFEDDAIILKVIEGYCMIVNRFTMHPDYFDESPNKPTLSLMCSRHMDSFNERTVPEALETLKSQMENLRTQMIQLTKQLNEEKQLRLLLAETIKQRVPGIESLVSYTERPLRES</sequence>
<evidence type="ECO:0000256" key="2">
    <source>
        <dbReference type="ARBA" id="ARBA00022443"/>
    </source>
</evidence>
<proteinExistence type="predicted"/>